<dbReference type="InterPro" id="IPR036188">
    <property type="entry name" value="FAD/NAD-bd_sf"/>
</dbReference>
<keyword evidence="5" id="KW-1185">Reference proteome</keyword>
<dbReference type="PANTHER" id="PTHR13789:SF309">
    <property type="entry name" value="PUTATIVE (AFU_ORTHOLOGUE AFUA_6G14510)-RELATED"/>
    <property type="match status" value="1"/>
</dbReference>
<feature type="domain" description="FAD-binding" evidence="3">
    <location>
        <begin position="7"/>
        <end position="344"/>
    </location>
</feature>
<organism evidence="4 5">
    <name type="scientific">Amphritea atlantica</name>
    <dbReference type="NCBI Taxonomy" id="355243"/>
    <lineage>
        <taxon>Bacteria</taxon>
        <taxon>Pseudomonadati</taxon>
        <taxon>Pseudomonadota</taxon>
        <taxon>Gammaproteobacteria</taxon>
        <taxon>Oceanospirillales</taxon>
        <taxon>Oceanospirillaceae</taxon>
        <taxon>Amphritea</taxon>
    </lineage>
</organism>
<protein>
    <submittedName>
        <fullName evidence="4">FAD-dependent oxidoreductase</fullName>
    </submittedName>
</protein>
<proteinExistence type="predicted"/>
<gene>
    <name evidence="4" type="ORF">KDX31_18610</name>
</gene>
<dbReference type="InterPro" id="IPR050493">
    <property type="entry name" value="FAD-dep_Monooxygenase_BioMet"/>
</dbReference>
<dbReference type="Proteomes" id="UP001059950">
    <property type="component" value="Chromosome"/>
</dbReference>
<dbReference type="PANTHER" id="PTHR13789">
    <property type="entry name" value="MONOOXYGENASE"/>
    <property type="match status" value="1"/>
</dbReference>
<name>A0ABY5GTJ5_9GAMM</name>
<evidence type="ECO:0000313" key="5">
    <source>
        <dbReference type="Proteomes" id="UP001059950"/>
    </source>
</evidence>
<keyword evidence="1" id="KW-0560">Oxidoreductase</keyword>
<dbReference type="PRINTS" id="PR00420">
    <property type="entry name" value="RNGMNOXGNASE"/>
</dbReference>
<accession>A0ABY5GTJ5</accession>
<dbReference type="Pfam" id="PF01494">
    <property type="entry name" value="FAD_binding_3"/>
    <property type="match status" value="1"/>
</dbReference>
<evidence type="ECO:0000259" key="3">
    <source>
        <dbReference type="Pfam" id="PF01494"/>
    </source>
</evidence>
<evidence type="ECO:0000256" key="2">
    <source>
        <dbReference type="ARBA" id="ARBA00023033"/>
    </source>
</evidence>
<dbReference type="Gene3D" id="3.50.50.60">
    <property type="entry name" value="FAD/NAD(P)-binding domain"/>
    <property type="match status" value="1"/>
</dbReference>
<dbReference type="SUPFAM" id="SSF51905">
    <property type="entry name" value="FAD/NAD(P)-binding domain"/>
    <property type="match status" value="1"/>
</dbReference>
<evidence type="ECO:0000313" key="4">
    <source>
        <dbReference type="EMBL" id="UTW03301.1"/>
    </source>
</evidence>
<evidence type="ECO:0000256" key="1">
    <source>
        <dbReference type="ARBA" id="ARBA00023002"/>
    </source>
</evidence>
<dbReference type="EMBL" id="CP073344">
    <property type="protein sequence ID" value="UTW03301.1"/>
    <property type="molecule type" value="Genomic_DNA"/>
</dbReference>
<sequence length="376" mass="40998">MSKSVSKVLIIGGGFSGMSAAIQLRKQNIETHLLEVDPNWGPDGTGISLGGATLRALRTLGILEQFLQQGSAQDGVEITAPNGHLIETIPTPRIAGPDVPGNSAIMRPVLARIMADKVVASGTQVRLGQTYEFIEPDTDGVTVTLTDGSSDRYDLVIVADGVYSKTREWLFPYAPKPQYSGQGVWRAVVPRPVEGNTLKMWVGPHLKLGLNPVSGDQAYLFLTENSEQRQHIPENEQAVRLKELLVNNFTAPKVHELAEQMIEDSVVYRPLDGLLMPRPWYRGRVVLIGDTVHATTPHLASGAGIGIEGGIILAEELERHETAEEAFEAYQNRHWARASMVVNNSGRLGQIEIEGGDKVEHANIMRESTIALAQPI</sequence>
<dbReference type="NCBIfam" id="NF005313">
    <property type="entry name" value="PRK06847.1"/>
    <property type="match status" value="1"/>
</dbReference>
<reference evidence="4" key="1">
    <citation type="submission" date="2021-04" db="EMBL/GenBank/DDBJ databases">
        <title>Oceanospirillales bacteria with DddD are important DMSP degraders in coastal seawater.</title>
        <authorList>
            <person name="Liu J."/>
        </authorList>
    </citation>
    <scope>NUCLEOTIDE SEQUENCE</scope>
    <source>
        <strain evidence="4">GY6</strain>
    </source>
</reference>
<keyword evidence="2" id="KW-0503">Monooxygenase</keyword>
<dbReference type="InterPro" id="IPR002938">
    <property type="entry name" value="FAD-bd"/>
</dbReference>